<dbReference type="InterPro" id="IPR012947">
    <property type="entry name" value="tRNA_SAD"/>
</dbReference>
<dbReference type="PANTHER" id="PTHR11777">
    <property type="entry name" value="ALANYL-TRNA SYNTHETASE"/>
    <property type="match status" value="1"/>
</dbReference>
<feature type="binding site" evidence="12">
    <location>
        <position position="702"/>
    </location>
    <ligand>
        <name>Zn(2+)</name>
        <dbReference type="ChEBI" id="CHEBI:29105"/>
    </ligand>
</feature>
<dbReference type="FunFam" id="3.30.980.10:FF:000004">
    <property type="entry name" value="Alanine--tRNA ligase, cytoplasmic"/>
    <property type="match status" value="1"/>
</dbReference>
<feature type="binding site" evidence="12">
    <location>
        <position position="594"/>
    </location>
    <ligand>
        <name>Zn(2+)</name>
        <dbReference type="ChEBI" id="CHEBI:29105"/>
    </ligand>
</feature>
<dbReference type="Gene3D" id="3.30.980.10">
    <property type="entry name" value="Threonyl-trna Synthetase, Chain A, domain 2"/>
    <property type="match status" value="1"/>
</dbReference>
<dbReference type="Pfam" id="PF07973">
    <property type="entry name" value="tRNA_SAD"/>
    <property type="match status" value="1"/>
</dbReference>
<comment type="domain">
    <text evidence="12">Consists of three domains; the N-terminal catalytic domain, the editing domain and the C-terminal C-Ala domain. The editing domain removes incorrectly charged amino acids, while the C-Ala domain, along with tRNA(Ala), serves as a bridge to cooperatively bring together the editing and aminoacylation centers thus stimulating deacylation of misacylated tRNAs.</text>
</comment>
<dbReference type="InterPro" id="IPR018162">
    <property type="entry name" value="Ala-tRNA-ligase_IIc_anticod-bd"/>
</dbReference>
<evidence type="ECO:0000256" key="5">
    <source>
        <dbReference type="ARBA" id="ARBA00022723"/>
    </source>
</evidence>
<keyword evidence="7 12" id="KW-0862">Zinc</keyword>
<dbReference type="Gene3D" id="3.30.930.10">
    <property type="entry name" value="Bira Bifunctional Protein, Domain 2"/>
    <property type="match status" value="1"/>
</dbReference>
<dbReference type="Gene3D" id="2.40.30.130">
    <property type="match status" value="1"/>
</dbReference>
<evidence type="ECO:0000256" key="11">
    <source>
        <dbReference type="ARBA" id="ARBA00023146"/>
    </source>
</evidence>
<dbReference type="SUPFAM" id="SSF101353">
    <property type="entry name" value="Putative anticodon-binding domain of alanyl-tRNA synthetase (AlaRS)"/>
    <property type="match status" value="1"/>
</dbReference>
<dbReference type="PANTHER" id="PTHR11777:SF9">
    <property type="entry name" value="ALANINE--TRNA LIGASE, CYTOPLASMIC"/>
    <property type="match status" value="1"/>
</dbReference>
<comment type="function">
    <text evidence="12">Catalyzes the attachment of alanine to tRNA(Ala) in a two-step reaction: alanine is first activated by ATP to form Ala-AMP and then transferred to the acceptor end of tRNA(Ala). Also edits incorrectly charged Ser-tRNA(Ala) and Gly-tRNA(Ala) via its editing domain.</text>
</comment>
<dbReference type="GO" id="GO:0000049">
    <property type="term" value="F:tRNA binding"/>
    <property type="evidence" value="ECO:0007669"/>
    <property type="project" value="UniProtKB-KW"/>
</dbReference>
<dbReference type="GO" id="GO:0005524">
    <property type="term" value="F:ATP binding"/>
    <property type="evidence" value="ECO:0007669"/>
    <property type="project" value="UniProtKB-UniRule"/>
</dbReference>
<dbReference type="GO" id="GO:0005737">
    <property type="term" value="C:cytoplasm"/>
    <property type="evidence" value="ECO:0007669"/>
    <property type="project" value="UniProtKB-SubCell"/>
</dbReference>
<keyword evidence="6 12" id="KW-0547">Nucleotide-binding</keyword>
<evidence type="ECO:0000256" key="10">
    <source>
        <dbReference type="ARBA" id="ARBA00022917"/>
    </source>
</evidence>
<dbReference type="InterPro" id="IPR009000">
    <property type="entry name" value="Transl_B-barrel_sf"/>
</dbReference>
<organism evidence="14">
    <name type="scientific">Fervidicoccus fontis</name>
    <dbReference type="NCBI Taxonomy" id="683846"/>
    <lineage>
        <taxon>Archaea</taxon>
        <taxon>Thermoproteota</taxon>
        <taxon>Thermoprotei</taxon>
        <taxon>Fervidicoccales</taxon>
        <taxon>Fervidicoccaceae</taxon>
        <taxon>Fervidicoccus</taxon>
    </lineage>
</organism>
<comment type="cofactor">
    <cofactor evidence="12">
        <name>Zn(2+)</name>
        <dbReference type="ChEBI" id="CHEBI:29105"/>
    </cofactor>
    <text evidence="12">Binds 1 zinc ion per subunit.</text>
</comment>
<dbReference type="InterPro" id="IPR002318">
    <property type="entry name" value="Ala-tRNA-lgiase_IIc"/>
</dbReference>
<dbReference type="GO" id="GO:0004813">
    <property type="term" value="F:alanine-tRNA ligase activity"/>
    <property type="evidence" value="ECO:0007669"/>
    <property type="project" value="UniProtKB-UniRule"/>
</dbReference>
<proteinExistence type="inferred from homology"/>
<dbReference type="PRINTS" id="PR00980">
    <property type="entry name" value="TRNASYNTHALA"/>
</dbReference>
<keyword evidence="2 12" id="KW-0963">Cytoplasm</keyword>
<dbReference type="EC" id="6.1.1.7" evidence="12"/>
<dbReference type="GO" id="GO:0002161">
    <property type="term" value="F:aminoacyl-tRNA deacylase activity"/>
    <property type="evidence" value="ECO:0007669"/>
    <property type="project" value="UniProtKB-ARBA"/>
</dbReference>
<evidence type="ECO:0000313" key="14">
    <source>
        <dbReference type="EMBL" id="HHQ80078.1"/>
    </source>
</evidence>
<dbReference type="HAMAP" id="MF_00036_A">
    <property type="entry name" value="Ala_tRNA_synth_A"/>
    <property type="match status" value="1"/>
</dbReference>
<dbReference type="InterPro" id="IPR050058">
    <property type="entry name" value="Ala-tRNA_ligase"/>
</dbReference>
<dbReference type="SUPFAM" id="SSF55681">
    <property type="entry name" value="Class II aaRS and biotin synthetases"/>
    <property type="match status" value="1"/>
</dbReference>
<comment type="subcellular location">
    <subcellularLocation>
        <location evidence="12">Cytoplasm</location>
    </subcellularLocation>
</comment>
<evidence type="ECO:0000256" key="4">
    <source>
        <dbReference type="ARBA" id="ARBA00022598"/>
    </source>
</evidence>
<dbReference type="InterPro" id="IPR018165">
    <property type="entry name" value="Ala-tRNA-synth_IIc_core"/>
</dbReference>
<evidence type="ECO:0000256" key="7">
    <source>
        <dbReference type="ARBA" id="ARBA00022833"/>
    </source>
</evidence>
<keyword evidence="3 12" id="KW-0820">tRNA-binding</keyword>
<keyword evidence="10 12" id="KW-0648">Protein biosynthesis</keyword>
<dbReference type="InterPro" id="IPR022429">
    <property type="entry name" value="Ala-tRNA_lgiase_arc"/>
</dbReference>
<dbReference type="Pfam" id="PF01411">
    <property type="entry name" value="tRNA-synt_2c"/>
    <property type="match status" value="2"/>
</dbReference>
<evidence type="ECO:0000256" key="2">
    <source>
        <dbReference type="ARBA" id="ARBA00022490"/>
    </source>
</evidence>
<keyword evidence="9 12" id="KW-0694">RNA-binding</keyword>
<keyword evidence="5 12" id="KW-0479">Metal-binding</keyword>
<evidence type="ECO:0000256" key="9">
    <source>
        <dbReference type="ARBA" id="ARBA00022884"/>
    </source>
</evidence>
<dbReference type="PROSITE" id="PS50860">
    <property type="entry name" value="AA_TRNA_LIGASE_II_ALA"/>
    <property type="match status" value="1"/>
</dbReference>
<dbReference type="GO" id="GO:0006419">
    <property type="term" value="P:alanyl-tRNA aminoacylation"/>
    <property type="evidence" value="ECO:0007669"/>
    <property type="project" value="UniProtKB-UniRule"/>
</dbReference>
<evidence type="ECO:0000256" key="1">
    <source>
        <dbReference type="ARBA" id="ARBA00008226"/>
    </source>
</evidence>
<evidence type="ECO:0000256" key="12">
    <source>
        <dbReference type="HAMAP-Rule" id="MF_00036"/>
    </source>
</evidence>
<dbReference type="InterPro" id="IPR018164">
    <property type="entry name" value="Ala-tRNA-synth_IIc_N"/>
</dbReference>
<evidence type="ECO:0000259" key="13">
    <source>
        <dbReference type="PROSITE" id="PS50860"/>
    </source>
</evidence>
<evidence type="ECO:0000256" key="3">
    <source>
        <dbReference type="ARBA" id="ARBA00022555"/>
    </source>
</evidence>
<evidence type="ECO:0000256" key="6">
    <source>
        <dbReference type="ARBA" id="ARBA00022741"/>
    </source>
</evidence>
<dbReference type="GO" id="GO:0008270">
    <property type="term" value="F:zinc ion binding"/>
    <property type="evidence" value="ECO:0007669"/>
    <property type="project" value="UniProtKB-UniRule"/>
</dbReference>
<reference evidence="14" key="1">
    <citation type="journal article" date="2020" name="mSystems">
        <title>Genome- and Community-Level Interaction Insights into Carbon Utilization and Element Cycling Functions of Hydrothermarchaeota in Hydrothermal Sediment.</title>
        <authorList>
            <person name="Zhou Z."/>
            <person name="Liu Y."/>
            <person name="Xu W."/>
            <person name="Pan J."/>
            <person name="Luo Z.H."/>
            <person name="Li M."/>
        </authorList>
    </citation>
    <scope>NUCLEOTIDE SEQUENCE [LARGE SCALE GENOMIC DNA]</scope>
    <source>
        <strain evidence="14">SpSt-1116</strain>
    </source>
</reference>
<dbReference type="Gene3D" id="3.10.310.40">
    <property type="match status" value="1"/>
</dbReference>
<feature type="binding site" evidence="12">
    <location>
        <position position="698"/>
    </location>
    <ligand>
        <name>Zn(2+)</name>
        <dbReference type="ChEBI" id="CHEBI:29105"/>
    </ligand>
</feature>
<comment type="catalytic activity">
    <reaction evidence="12">
        <text>tRNA(Ala) + L-alanine + ATP = L-alanyl-tRNA(Ala) + AMP + diphosphate</text>
        <dbReference type="Rhea" id="RHEA:12540"/>
        <dbReference type="Rhea" id="RHEA-COMP:9657"/>
        <dbReference type="Rhea" id="RHEA-COMP:9923"/>
        <dbReference type="ChEBI" id="CHEBI:30616"/>
        <dbReference type="ChEBI" id="CHEBI:33019"/>
        <dbReference type="ChEBI" id="CHEBI:57972"/>
        <dbReference type="ChEBI" id="CHEBI:78442"/>
        <dbReference type="ChEBI" id="CHEBI:78497"/>
        <dbReference type="ChEBI" id="CHEBI:456215"/>
        <dbReference type="EC" id="6.1.1.7"/>
    </reaction>
</comment>
<dbReference type="SUPFAM" id="SSF50447">
    <property type="entry name" value="Translation proteins"/>
    <property type="match status" value="1"/>
</dbReference>
<dbReference type="SMART" id="SM00863">
    <property type="entry name" value="tRNA_SAD"/>
    <property type="match status" value="1"/>
</dbReference>
<keyword evidence="8 12" id="KW-0067">ATP-binding</keyword>
<feature type="domain" description="Alanyl-transfer RNA synthetases family profile" evidence="13">
    <location>
        <begin position="59"/>
        <end position="741"/>
    </location>
</feature>
<keyword evidence="11 12" id="KW-0030">Aminoacyl-tRNA synthetase</keyword>
<dbReference type="NCBIfam" id="TIGR00344">
    <property type="entry name" value="alaS"/>
    <property type="match status" value="1"/>
</dbReference>
<accession>A0A7J3ZJ51</accession>
<protein>
    <recommendedName>
        <fullName evidence="12">Alanine--tRNA ligase</fullName>
        <ecNumber evidence="12">6.1.1.7</ecNumber>
    </recommendedName>
    <alternativeName>
        <fullName evidence="12">Alanyl-tRNA synthetase</fullName>
        <shortName evidence="12">AlaRS</shortName>
    </alternativeName>
</protein>
<dbReference type="InterPro" id="IPR018163">
    <property type="entry name" value="Thr/Ala-tRNA-synth_IIc_edit"/>
</dbReference>
<sequence>MGASEEEYRLDFFREKGFYRKTCSVCGRPFWTLDPDATICQDSPCTKYFFDRIPVRRPLSVSESRGEFLRFFEERGHRVIEPRPVVARWREDLYLTIASIVVFQPHVTSGIVPPPANPLVISQPSIRLEDIDSVGVTLGRHLTLFEMGGHHAFNSEREWIYWKDETVAYAFEFFTKTIGVPEGFLAFKESWWAGGGNAGPCFEVAAGGLEVATLVFMQYRVLNGGRLESIPLKIVDTGYGIERIAWFTQKTPTAFHAIYGSLVDRFRERVGLERPPRGYFEGLLHEAGSIDPDRPETIDAFVREISRISGEPEDRVRGVFDAETKLYSLLDHTKTLTFMLADGVVPSNQGEGYLARLVARRSLRNLVLLDSQTPLSELTAMQVDYWGRDFPHLKEHESYIIEVVELEERRFEELLKANLPRAIAMVRGDGSTETLKRVYTELGVPPELVAREARRQGIEVSVSRHFYSMIAREGSARPLAIPEEPEWLRGLPTTILVFHENPYARSTKARVLAVRGNIVVLDRTVAYPTGGGQACDAAWILDGSGRRLYVKQVEMIGSKVLHHLEESEAPALKVGDEVEVVIDWPRRYRLMRHHTATHIVLGALRAVLGFHVWQAGAEKTEEKARLDFTHHKPISREELERIEELANRIVLEDRPVKTRLVDRNEAEKRYGFSIYQGGAPLQPVLRIVEIEGHDVQACFGTHVAGTGDVGGIKVVSVSKIQDGVYRIEYVAGTEVSSYAAHLERKLDEIAEWVGGSREEVEKRVGSLVEEVRELRSTLSRYRSLVKKELLARILEGAEPLEGLRLYVYEDPIGDERLSTEALREAVERDKALVIARLAVQGGDTLVELSVGEEAARRASASTIVGELSRVLGGRGGGKPTHAYLRLGGPVSIERVREALRSLLTGSRE</sequence>
<dbReference type="EMBL" id="DRZC01000019">
    <property type="protein sequence ID" value="HHQ80078.1"/>
    <property type="molecule type" value="Genomic_DNA"/>
</dbReference>
<gene>
    <name evidence="12" type="primary">alaS</name>
    <name evidence="14" type="ORF">ENM78_01230</name>
</gene>
<name>A0A7J3ZJ51_9CREN</name>
<dbReference type="InterPro" id="IPR045864">
    <property type="entry name" value="aa-tRNA-synth_II/BPL/LPL"/>
</dbReference>
<dbReference type="NCBIfam" id="TIGR03683">
    <property type="entry name" value="A-tRNA_syn_arch"/>
    <property type="match status" value="1"/>
</dbReference>
<evidence type="ECO:0000256" key="8">
    <source>
        <dbReference type="ARBA" id="ARBA00022840"/>
    </source>
</evidence>
<keyword evidence="4 12" id="KW-0436">Ligase</keyword>
<dbReference type="CDD" id="cd00673">
    <property type="entry name" value="AlaRS_core"/>
    <property type="match status" value="1"/>
</dbReference>
<feature type="binding site" evidence="12">
    <location>
        <position position="598"/>
    </location>
    <ligand>
        <name>Zn(2+)</name>
        <dbReference type="ChEBI" id="CHEBI:29105"/>
    </ligand>
</feature>
<comment type="similarity">
    <text evidence="1 12">Belongs to the class-II aminoacyl-tRNA synthetase family.</text>
</comment>
<dbReference type="AlphaFoldDB" id="A0A7J3ZJ51"/>
<comment type="caution">
    <text evidence="14">The sequence shown here is derived from an EMBL/GenBank/DDBJ whole genome shotgun (WGS) entry which is preliminary data.</text>
</comment>
<dbReference type="SUPFAM" id="SSF55186">
    <property type="entry name" value="ThrRS/AlaRS common domain"/>
    <property type="match status" value="1"/>
</dbReference>